<feature type="binding site" evidence="7">
    <location>
        <begin position="68"/>
        <end position="70"/>
    </location>
    <ligand>
        <name>5-amino-6-(D-ribitylamino)uracil</name>
        <dbReference type="ChEBI" id="CHEBI:15934"/>
    </ligand>
</feature>
<dbReference type="Gene3D" id="3.40.50.960">
    <property type="entry name" value="Lumazine/riboflavin synthase"/>
    <property type="match status" value="1"/>
</dbReference>
<dbReference type="HAMAP" id="MF_00178">
    <property type="entry name" value="Lumazine_synth"/>
    <property type="match status" value="1"/>
</dbReference>
<dbReference type="GO" id="GO:0009349">
    <property type="term" value="C:riboflavin synthase complex"/>
    <property type="evidence" value="ECO:0007669"/>
    <property type="project" value="InterPro"/>
</dbReference>
<dbReference type="PANTHER" id="PTHR21058">
    <property type="entry name" value="6,7-DIMETHYL-8-RIBITYLLUMAZINE SYNTHASE DMRL SYNTHASE LUMAZINE SYNTHASE"/>
    <property type="match status" value="1"/>
</dbReference>
<keyword evidence="5 7" id="KW-0808">Transferase</keyword>
<comment type="similarity">
    <text evidence="2 7">Belongs to the DMRL synthase family.</text>
</comment>
<evidence type="ECO:0000256" key="7">
    <source>
        <dbReference type="HAMAP-Rule" id="MF_00178"/>
    </source>
</evidence>
<name>Q1YEN3_AURMS</name>
<evidence type="ECO:0000313" key="8">
    <source>
        <dbReference type="EMBL" id="EAS48862.1"/>
    </source>
</evidence>
<protein>
    <recommendedName>
        <fullName evidence="3 7">6,7-dimethyl-8-ribityllumazine synthase</fullName>
        <shortName evidence="7">DMRL synthase</shortName>
        <shortName evidence="7">LS</shortName>
        <shortName evidence="7">Lumazine synthase</shortName>
        <ecNumber evidence="3 7">2.5.1.78</ecNumber>
    </recommendedName>
</protein>
<feature type="binding site" evidence="7">
    <location>
        <position position="39"/>
    </location>
    <ligand>
        <name>5-amino-6-(D-ribitylamino)uracil</name>
        <dbReference type="ChEBI" id="CHEBI:15934"/>
    </ligand>
</feature>
<sequence>MRARRKPRVSASVIALGDVSVAKEITMAPTRYAFIKANWHADIVSRALEGFTQIIPADQVDVFDVPGAFEMPLMARDLAMTGRYKAVAAAALVVDGGIYRHDFVAQAVVDGLMRAGLDSGVPVLSVSLTPHHYQETAHHEAIFREHFVTKGREAAEAALMIVKTRQSIEKPTAAIHRVA</sequence>
<dbReference type="GO" id="GO:0000906">
    <property type="term" value="F:6,7-dimethyl-8-ribityllumazine synthase activity"/>
    <property type="evidence" value="ECO:0007669"/>
    <property type="project" value="UniProtKB-UniRule"/>
</dbReference>
<dbReference type="UniPathway" id="UPA00275">
    <property type="reaction ID" value="UER00404"/>
</dbReference>
<dbReference type="BioCyc" id="AURANTIMONAS:SI859A1_03500-MONOMER"/>
<dbReference type="GO" id="GO:0005829">
    <property type="term" value="C:cytosol"/>
    <property type="evidence" value="ECO:0007669"/>
    <property type="project" value="TreeGrafter"/>
</dbReference>
<comment type="caution">
    <text evidence="7">Lacks conserved residue(s) required for the propagation of feature annotation.</text>
</comment>
<feature type="active site" description="Proton donor" evidence="7">
    <location>
        <position position="100"/>
    </location>
</feature>
<evidence type="ECO:0000313" key="9">
    <source>
        <dbReference type="Proteomes" id="UP000000321"/>
    </source>
</evidence>
<dbReference type="EC" id="2.5.1.78" evidence="3 7"/>
<evidence type="ECO:0000256" key="4">
    <source>
        <dbReference type="ARBA" id="ARBA00022619"/>
    </source>
</evidence>
<dbReference type="GO" id="GO:0009231">
    <property type="term" value="P:riboflavin biosynthetic process"/>
    <property type="evidence" value="ECO:0007669"/>
    <property type="project" value="UniProtKB-UniRule"/>
</dbReference>
<feature type="binding site" evidence="7">
    <location>
        <position position="125"/>
    </location>
    <ligand>
        <name>5-amino-6-(D-ribitylamino)uracil</name>
        <dbReference type="ChEBI" id="CHEBI:15934"/>
    </ligand>
</feature>
<proteinExistence type="inferred from homology"/>
<dbReference type="InterPro" id="IPR002180">
    <property type="entry name" value="LS/RS"/>
</dbReference>
<dbReference type="AlphaFoldDB" id="Q1YEN3"/>
<comment type="caution">
    <text evidence="8">The sequence shown here is derived from an EMBL/GenBank/DDBJ whole genome shotgun (WGS) entry which is preliminary data.</text>
</comment>
<dbReference type="SUPFAM" id="SSF52121">
    <property type="entry name" value="Lumazine synthase"/>
    <property type="match status" value="1"/>
</dbReference>
<comment type="pathway">
    <text evidence="1 7">Cofactor biosynthesis; riboflavin biosynthesis; riboflavin from 2-hydroxy-3-oxobutyl phosphate and 5-amino-6-(D-ribitylamino)uracil: step 1/2.</text>
</comment>
<feature type="binding site" evidence="7">
    <location>
        <position position="139"/>
    </location>
    <ligand>
        <name>(2S)-2-hydroxy-3-oxobutyl phosphate</name>
        <dbReference type="ChEBI" id="CHEBI:58830"/>
    </ligand>
</feature>
<evidence type="ECO:0000256" key="3">
    <source>
        <dbReference type="ARBA" id="ARBA00012664"/>
    </source>
</evidence>
<organism evidence="8 9">
    <name type="scientific">Aurantimonas manganoxydans (strain ATCC BAA-1229 / DSM 21871 / SI85-9A1)</name>
    <dbReference type="NCBI Taxonomy" id="287752"/>
    <lineage>
        <taxon>Bacteria</taxon>
        <taxon>Pseudomonadati</taxon>
        <taxon>Pseudomonadota</taxon>
        <taxon>Alphaproteobacteria</taxon>
        <taxon>Hyphomicrobiales</taxon>
        <taxon>Aurantimonadaceae</taxon>
        <taxon>Aurantimonas</taxon>
    </lineage>
</organism>
<accession>Q1YEN3</accession>
<keyword evidence="4 7" id="KW-0686">Riboflavin biosynthesis</keyword>
<dbReference type="NCBIfam" id="NF009084">
    <property type="entry name" value="PRK12419.1"/>
    <property type="match status" value="1"/>
</dbReference>
<evidence type="ECO:0000256" key="6">
    <source>
        <dbReference type="ARBA" id="ARBA00048785"/>
    </source>
</evidence>
<feature type="binding site" evidence="7">
    <location>
        <begin position="92"/>
        <end position="94"/>
    </location>
    <ligand>
        <name>5-amino-6-(D-ribitylamino)uracil</name>
        <dbReference type="ChEBI" id="CHEBI:15934"/>
    </ligand>
</feature>
<comment type="function">
    <text evidence="7">Catalyzes the formation of 6,7-dimethyl-8-ribityllumazine by condensation of 5-amino-6-(D-ribitylamino)uracil with 3,4-dihydroxy-2-butanone 4-phosphate. This is the penultimate step in the biosynthesis of riboflavin.</text>
</comment>
<gene>
    <name evidence="7" type="primary">ribH</name>
    <name evidence="8" type="ORF">SI859A1_03500</name>
</gene>
<evidence type="ECO:0000256" key="1">
    <source>
        <dbReference type="ARBA" id="ARBA00004917"/>
    </source>
</evidence>
<evidence type="ECO:0000256" key="2">
    <source>
        <dbReference type="ARBA" id="ARBA00007424"/>
    </source>
</evidence>
<dbReference type="Pfam" id="PF00885">
    <property type="entry name" value="DMRL_synthase"/>
    <property type="match status" value="1"/>
</dbReference>
<dbReference type="EMBL" id="AAPJ01000007">
    <property type="protein sequence ID" value="EAS48862.1"/>
    <property type="molecule type" value="Genomic_DNA"/>
</dbReference>
<reference evidence="8 9" key="1">
    <citation type="journal article" date="2008" name="Appl. Environ. Microbiol.">
        <title>Genomic insights into Mn(II) oxidation by the marine alphaproteobacterium Aurantimonas sp. strain SI85-9A1.</title>
        <authorList>
            <person name="Dick G.J."/>
            <person name="Podell S."/>
            <person name="Johnson H.A."/>
            <person name="Rivera-Espinoza Y."/>
            <person name="Bernier-Latmani R."/>
            <person name="McCarthy J.K."/>
            <person name="Torpey J.W."/>
            <person name="Clement B.G."/>
            <person name="Gaasterland T."/>
            <person name="Tebo B.M."/>
        </authorList>
    </citation>
    <scope>NUCLEOTIDE SEQUENCE [LARGE SCALE GENOMIC DNA]</scope>
    <source>
        <strain evidence="8 9">SI85-9A1</strain>
    </source>
</reference>
<keyword evidence="9" id="KW-1185">Reference proteome</keyword>
<dbReference type="PANTHER" id="PTHR21058:SF0">
    <property type="entry name" value="6,7-DIMETHYL-8-RIBITYLLUMAZINE SYNTHASE"/>
    <property type="match status" value="1"/>
</dbReference>
<comment type="catalytic activity">
    <reaction evidence="6 7">
        <text>(2S)-2-hydroxy-3-oxobutyl phosphate + 5-amino-6-(D-ribitylamino)uracil = 6,7-dimethyl-8-(1-D-ribityl)lumazine + phosphate + 2 H2O + H(+)</text>
        <dbReference type="Rhea" id="RHEA:26152"/>
        <dbReference type="ChEBI" id="CHEBI:15377"/>
        <dbReference type="ChEBI" id="CHEBI:15378"/>
        <dbReference type="ChEBI" id="CHEBI:15934"/>
        <dbReference type="ChEBI" id="CHEBI:43474"/>
        <dbReference type="ChEBI" id="CHEBI:58201"/>
        <dbReference type="ChEBI" id="CHEBI:58830"/>
        <dbReference type="EC" id="2.5.1.78"/>
    </reaction>
</comment>
<dbReference type="InterPro" id="IPR034964">
    <property type="entry name" value="LS"/>
</dbReference>
<dbReference type="HOGENOM" id="CLU_089358_0_0_5"/>
<dbReference type="InterPro" id="IPR036467">
    <property type="entry name" value="LS/RS_sf"/>
</dbReference>
<evidence type="ECO:0000256" key="5">
    <source>
        <dbReference type="ARBA" id="ARBA00022679"/>
    </source>
</evidence>
<dbReference type="Proteomes" id="UP000000321">
    <property type="component" value="Unassembled WGS sequence"/>
</dbReference>